<evidence type="ECO:0000256" key="1">
    <source>
        <dbReference type="ARBA" id="ARBA00005166"/>
    </source>
</evidence>
<dbReference type="InterPro" id="IPR050065">
    <property type="entry name" value="GlmU-like"/>
</dbReference>
<evidence type="ECO:0000256" key="7">
    <source>
        <dbReference type="ARBA" id="ARBA00013414"/>
    </source>
</evidence>
<gene>
    <name evidence="16" type="ORF">AUR66_15045</name>
</gene>
<dbReference type="UniPathway" id="UPA00113">
    <property type="reaction ID" value="UER00532"/>
</dbReference>
<evidence type="ECO:0000256" key="3">
    <source>
        <dbReference type="ARBA" id="ARBA00007707"/>
    </source>
</evidence>
<dbReference type="InterPro" id="IPR005835">
    <property type="entry name" value="NTP_transferase_dom"/>
</dbReference>
<evidence type="ECO:0000256" key="10">
    <source>
        <dbReference type="ARBA" id="ARBA00023268"/>
    </source>
</evidence>
<comment type="pathway">
    <text evidence="2">Nucleotide-sugar biosynthesis; UDP-N-acetyl-alpha-D-glucosamine biosynthesis; UDP-N-acetyl-alpha-D-glucosamine from N-acetyl-alpha-D-glucosamine 1-phosphate: step 1/1.</text>
</comment>
<evidence type="ECO:0000256" key="4">
    <source>
        <dbReference type="ARBA" id="ARBA00007947"/>
    </source>
</evidence>
<keyword evidence="8 16" id="KW-0808">Transferase</keyword>
<evidence type="ECO:0000256" key="13">
    <source>
        <dbReference type="ARBA" id="ARBA00048493"/>
    </source>
</evidence>
<comment type="catalytic activity">
    <reaction evidence="13">
        <text>N-acetyl-alpha-D-glucosamine 1-phosphate + UTP + H(+) = UDP-N-acetyl-alpha-D-glucosamine + diphosphate</text>
        <dbReference type="Rhea" id="RHEA:13509"/>
        <dbReference type="ChEBI" id="CHEBI:15378"/>
        <dbReference type="ChEBI" id="CHEBI:33019"/>
        <dbReference type="ChEBI" id="CHEBI:46398"/>
        <dbReference type="ChEBI" id="CHEBI:57705"/>
        <dbReference type="ChEBI" id="CHEBI:57776"/>
        <dbReference type="EC" id="2.7.7.23"/>
    </reaction>
</comment>
<reference evidence="16 17" key="1">
    <citation type="submission" date="2015-12" db="EMBL/GenBank/DDBJ databases">
        <title>Haloferax profundi sp. nov. isolated from the Discovery deep brine-seawater interface in the Red Sea.</title>
        <authorList>
            <person name="Zhang G."/>
            <person name="Stingl U."/>
            <person name="Rashid M."/>
        </authorList>
    </citation>
    <scope>NUCLEOTIDE SEQUENCE [LARGE SCALE GENOMIC DNA]</scope>
    <source>
        <strain evidence="16 17">SB29</strain>
    </source>
</reference>
<dbReference type="PANTHER" id="PTHR43584">
    <property type="entry name" value="NUCLEOTIDYL TRANSFERASE"/>
    <property type="match status" value="1"/>
</dbReference>
<dbReference type="Gene3D" id="3.90.550.10">
    <property type="entry name" value="Spore Coat Polysaccharide Biosynthesis Protein SpsA, Chain A"/>
    <property type="match status" value="1"/>
</dbReference>
<comment type="similarity">
    <text evidence="3">In the C-terminal section; belongs to the transferase hexapeptide repeat family.</text>
</comment>
<dbReference type="RefSeq" id="WP_058572312.1">
    <property type="nucleotide sequence ID" value="NZ_LOPV01000199.1"/>
</dbReference>
<evidence type="ECO:0000313" key="17">
    <source>
        <dbReference type="Proteomes" id="UP000053157"/>
    </source>
</evidence>
<protein>
    <recommendedName>
        <fullName evidence="7">Bifunctional protein GlmU</fullName>
        <ecNumber evidence="5">2.3.1.157</ecNumber>
        <ecNumber evidence="6">2.7.7.23</ecNumber>
    </recommendedName>
</protein>
<dbReference type="Pfam" id="PF25087">
    <property type="entry name" value="GMPPB_C"/>
    <property type="match status" value="1"/>
</dbReference>
<keyword evidence="11" id="KW-0012">Acyltransferase</keyword>
<dbReference type="PANTHER" id="PTHR43584:SF8">
    <property type="entry name" value="N-ACETYLMURAMATE ALPHA-1-PHOSPHATE URIDYLYLTRANSFERASE"/>
    <property type="match status" value="1"/>
</dbReference>
<dbReference type="OrthoDB" id="15372at2157"/>
<dbReference type="InterPro" id="IPR056729">
    <property type="entry name" value="GMPPB_C"/>
</dbReference>
<dbReference type="NCBIfam" id="TIGR03992">
    <property type="entry name" value="Arch_glmU"/>
    <property type="match status" value="1"/>
</dbReference>
<dbReference type="SUPFAM" id="SSF51161">
    <property type="entry name" value="Trimeric LpxA-like enzymes"/>
    <property type="match status" value="1"/>
</dbReference>
<dbReference type="GO" id="GO:0003977">
    <property type="term" value="F:UDP-N-acetylglucosamine diphosphorylase activity"/>
    <property type="evidence" value="ECO:0007669"/>
    <property type="project" value="UniProtKB-EC"/>
</dbReference>
<dbReference type="InterPro" id="IPR029044">
    <property type="entry name" value="Nucleotide-diphossugar_trans"/>
</dbReference>
<evidence type="ECO:0000256" key="12">
    <source>
        <dbReference type="ARBA" id="ARBA00048247"/>
    </source>
</evidence>
<keyword evidence="10" id="KW-0511">Multifunctional enzyme</keyword>
<dbReference type="CDD" id="cd05636">
    <property type="entry name" value="LbH_G1P_TT_C_like"/>
    <property type="match status" value="1"/>
</dbReference>
<organism evidence="16 17">
    <name type="scientific">Haloferax profundi</name>
    <dbReference type="NCBI Taxonomy" id="1544718"/>
    <lineage>
        <taxon>Archaea</taxon>
        <taxon>Methanobacteriati</taxon>
        <taxon>Methanobacteriota</taxon>
        <taxon>Stenosarchaea group</taxon>
        <taxon>Halobacteria</taxon>
        <taxon>Halobacteriales</taxon>
        <taxon>Haloferacaceae</taxon>
        <taxon>Haloferax</taxon>
    </lineage>
</organism>
<evidence type="ECO:0000256" key="5">
    <source>
        <dbReference type="ARBA" id="ARBA00012225"/>
    </source>
</evidence>
<comment type="similarity">
    <text evidence="4">In the N-terminal section; belongs to the N-acetylglucosamine-1-phosphate uridyltransferase family.</text>
</comment>
<evidence type="ECO:0000259" key="15">
    <source>
        <dbReference type="Pfam" id="PF25087"/>
    </source>
</evidence>
<name>A0A0W1SLI0_9EURY</name>
<comment type="pathway">
    <text evidence="1">Nucleotide-sugar biosynthesis; UDP-N-acetyl-alpha-D-glucosamine biosynthesis; N-acetyl-alpha-D-glucosamine 1-phosphate from alpha-D-glucosamine 6-phosphate (route II): step 2/2.</text>
</comment>
<feature type="domain" description="Mannose-1-phosphate guanyltransferase C-terminal" evidence="15">
    <location>
        <begin position="262"/>
        <end position="381"/>
    </location>
</feature>
<dbReference type="InterPro" id="IPR011004">
    <property type="entry name" value="Trimer_LpxA-like_sf"/>
</dbReference>
<evidence type="ECO:0000256" key="11">
    <source>
        <dbReference type="ARBA" id="ARBA00023315"/>
    </source>
</evidence>
<dbReference type="SUPFAM" id="SSF53448">
    <property type="entry name" value="Nucleotide-diphospho-sugar transferases"/>
    <property type="match status" value="1"/>
</dbReference>
<dbReference type="Proteomes" id="UP000053157">
    <property type="component" value="Unassembled WGS sequence"/>
</dbReference>
<dbReference type="CDD" id="cd04181">
    <property type="entry name" value="NTP_transferase"/>
    <property type="match status" value="1"/>
</dbReference>
<dbReference type="EC" id="2.7.7.23" evidence="6"/>
<dbReference type="GO" id="GO:0019134">
    <property type="term" value="F:glucosamine-1-phosphate N-acetyltransferase activity"/>
    <property type="evidence" value="ECO:0007669"/>
    <property type="project" value="UniProtKB-EC"/>
</dbReference>
<evidence type="ECO:0000313" key="16">
    <source>
        <dbReference type="EMBL" id="KTG27040.1"/>
    </source>
</evidence>
<dbReference type="InterPro" id="IPR023915">
    <property type="entry name" value="Bifunctiontional_GlmU_arc-type"/>
</dbReference>
<dbReference type="Pfam" id="PF00483">
    <property type="entry name" value="NTP_transferase"/>
    <property type="match status" value="1"/>
</dbReference>
<evidence type="ECO:0000259" key="14">
    <source>
        <dbReference type="Pfam" id="PF00483"/>
    </source>
</evidence>
<dbReference type="Gene3D" id="2.160.10.10">
    <property type="entry name" value="Hexapeptide repeat proteins"/>
    <property type="match status" value="1"/>
</dbReference>
<dbReference type="EMBL" id="LOPV01000199">
    <property type="protein sequence ID" value="KTG27040.1"/>
    <property type="molecule type" value="Genomic_DNA"/>
</dbReference>
<evidence type="ECO:0000256" key="8">
    <source>
        <dbReference type="ARBA" id="ARBA00022679"/>
    </source>
</evidence>
<dbReference type="EC" id="2.3.1.157" evidence="5"/>
<proteinExistence type="inferred from homology"/>
<accession>A0A0W1SLI0</accession>
<comment type="catalytic activity">
    <reaction evidence="12">
        <text>alpha-D-glucosamine 1-phosphate + acetyl-CoA = N-acetyl-alpha-D-glucosamine 1-phosphate + CoA + H(+)</text>
        <dbReference type="Rhea" id="RHEA:13725"/>
        <dbReference type="ChEBI" id="CHEBI:15378"/>
        <dbReference type="ChEBI" id="CHEBI:57287"/>
        <dbReference type="ChEBI" id="CHEBI:57288"/>
        <dbReference type="ChEBI" id="CHEBI:57776"/>
        <dbReference type="ChEBI" id="CHEBI:58516"/>
        <dbReference type="EC" id="2.3.1.157"/>
    </reaction>
</comment>
<keyword evidence="17" id="KW-1185">Reference proteome</keyword>
<dbReference type="GO" id="GO:0006048">
    <property type="term" value="P:UDP-N-acetylglucosamine biosynthetic process"/>
    <property type="evidence" value="ECO:0007669"/>
    <property type="project" value="UniProtKB-UniPathway"/>
</dbReference>
<keyword evidence="9" id="KW-0548">Nucleotidyltransferase</keyword>
<sequence>MQTVILAAGRGTRMRPLTDRRPKPMLPVADKPLVAHTADAAIDAGASSLTLVVGYEAGDVRSYFGTERGGVPVEFAVQEKQRGTADAVRAASASLDPEEPFVVLNGDALYDVPSLTTLYGGGAAVGSYRVDDPRSYGVLETDDDGFVNGVIEKPENPPSDLINAGAYVFPAEAQTWLNVAESDRGELELTDVLARTCDEYDVRGVAFDRWLDVGRPWELLEANEWKLDELETRIDGDVSEQAELNGTVVVEEGATVRSGVVIDGPVLVRRGASVGPNAYVRGHTVVGEDAKVGHAVEVKNSVLMEGATVGHLSYVGDSVLGRDVNFGAGTKVANLRHDGEPVRQMLKGELVSSGRRKYGVILGDGVKTGINASLNAGVRLPTDGTVKPGESILYDRVDDAPDTDAN</sequence>
<comment type="caution">
    <text evidence="16">The sequence shown here is derived from an EMBL/GenBank/DDBJ whole genome shotgun (WGS) entry which is preliminary data.</text>
</comment>
<evidence type="ECO:0000256" key="2">
    <source>
        <dbReference type="ARBA" id="ARBA00005208"/>
    </source>
</evidence>
<evidence type="ECO:0000256" key="9">
    <source>
        <dbReference type="ARBA" id="ARBA00022695"/>
    </source>
</evidence>
<evidence type="ECO:0000256" key="6">
    <source>
        <dbReference type="ARBA" id="ARBA00012457"/>
    </source>
</evidence>
<dbReference type="AlphaFoldDB" id="A0A0W1SLI0"/>
<feature type="domain" description="Nucleotidyl transferase" evidence="14">
    <location>
        <begin position="3"/>
        <end position="224"/>
    </location>
</feature>